<evidence type="ECO:0000313" key="3">
    <source>
        <dbReference type="EMBL" id="RAO64965.1"/>
    </source>
</evidence>
<name>A0A364KN61_TALAM</name>
<feature type="compositionally biased region" description="Polar residues" evidence="1">
    <location>
        <begin position="1"/>
        <end position="12"/>
    </location>
</feature>
<reference evidence="3 4" key="1">
    <citation type="journal article" date="2017" name="Biotechnol. Biofuels">
        <title>Differential beta-glucosidase expression as a function of carbon source availability in Talaromyces amestolkiae: a genomic and proteomic approach.</title>
        <authorList>
            <person name="de Eugenio L.I."/>
            <person name="Mendez-Liter J.A."/>
            <person name="Nieto-Dominguez M."/>
            <person name="Alonso L."/>
            <person name="Gil-Munoz J."/>
            <person name="Barriuso J."/>
            <person name="Prieto A."/>
            <person name="Martinez M.J."/>
        </authorList>
    </citation>
    <scope>NUCLEOTIDE SEQUENCE [LARGE SCALE GENOMIC DNA]</scope>
    <source>
        <strain evidence="3 4">CIB</strain>
    </source>
</reference>
<keyword evidence="2" id="KW-0812">Transmembrane</keyword>
<evidence type="ECO:0000313" key="4">
    <source>
        <dbReference type="Proteomes" id="UP000249363"/>
    </source>
</evidence>
<comment type="caution">
    <text evidence="3">The sequence shown here is derived from an EMBL/GenBank/DDBJ whole genome shotgun (WGS) entry which is preliminary data.</text>
</comment>
<gene>
    <name evidence="3" type="ORF">BHQ10_000977</name>
</gene>
<keyword evidence="2" id="KW-0472">Membrane</keyword>
<dbReference type="GeneID" id="63790194"/>
<evidence type="ECO:0000256" key="1">
    <source>
        <dbReference type="SAM" id="MobiDB-lite"/>
    </source>
</evidence>
<proteinExistence type="predicted"/>
<keyword evidence="2" id="KW-1133">Transmembrane helix</keyword>
<protein>
    <submittedName>
        <fullName evidence="3">Uncharacterized protein</fullName>
    </submittedName>
</protein>
<dbReference type="RefSeq" id="XP_040729482.1">
    <property type="nucleotide sequence ID" value="XM_040882720.1"/>
</dbReference>
<organism evidence="3 4">
    <name type="scientific">Talaromyces amestolkiae</name>
    <dbReference type="NCBI Taxonomy" id="1196081"/>
    <lineage>
        <taxon>Eukaryota</taxon>
        <taxon>Fungi</taxon>
        <taxon>Dikarya</taxon>
        <taxon>Ascomycota</taxon>
        <taxon>Pezizomycotina</taxon>
        <taxon>Eurotiomycetes</taxon>
        <taxon>Eurotiomycetidae</taxon>
        <taxon>Eurotiales</taxon>
        <taxon>Trichocomaceae</taxon>
        <taxon>Talaromyces</taxon>
        <taxon>Talaromyces sect. Talaromyces</taxon>
    </lineage>
</organism>
<feature type="transmembrane region" description="Helical" evidence="2">
    <location>
        <begin position="160"/>
        <end position="180"/>
    </location>
</feature>
<feature type="region of interest" description="Disordered" evidence="1">
    <location>
        <begin position="1"/>
        <end position="40"/>
    </location>
</feature>
<accession>A0A364KN61</accession>
<keyword evidence="4" id="KW-1185">Reference proteome</keyword>
<dbReference type="OrthoDB" id="5401558at2759"/>
<sequence>MAAVHSQVQGSQDPYHRLPPPPAPGPYQRPPDMYAQPPPGSQVVYQAAAPRQRTAIACRYCRRRKTYRFVVPVSRAPLMDAAPTVFDSTRNACSHRCPRKRKPSFPPMQPTLTCCVRKPKEGAVVAIPAITSCYMELMANLSRHNSKRCLRAHFLHHKVLIIKLPMAVLLIWMIEFRLLLYSTMCLTINASREVDEAQVQASSIPSPSTSRQSPQALKHQVSLQHPTIMARHRIDVRLHNLMPTIVQAIHQCQPMELRLQLRLQALHVED</sequence>
<dbReference type="Proteomes" id="UP000249363">
    <property type="component" value="Unassembled WGS sequence"/>
</dbReference>
<dbReference type="EMBL" id="MIKG01000001">
    <property type="protein sequence ID" value="RAO64965.1"/>
    <property type="molecule type" value="Genomic_DNA"/>
</dbReference>
<evidence type="ECO:0000256" key="2">
    <source>
        <dbReference type="SAM" id="Phobius"/>
    </source>
</evidence>
<feature type="compositionally biased region" description="Pro residues" evidence="1">
    <location>
        <begin position="17"/>
        <end position="29"/>
    </location>
</feature>
<dbReference type="AlphaFoldDB" id="A0A364KN61"/>